<evidence type="ECO:0000313" key="1">
    <source>
        <dbReference type="EMBL" id="TKY91824.1"/>
    </source>
</evidence>
<dbReference type="EMBL" id="QYBA01000125">
    <property type="protein sequence ID" value="TKY91824.1"/>
    <property type="molecule type" value="Genomic_DNA"/>
</dbReference>
<accession>A0AC61SBR0</accession>
<dbReference type="Proteomes" id="UP000315423">
    <property type="component" value="Unassembled WGS sequence"/>
</dbReference>
<name>A0AC61SBR0_9EURY</name>
<reference evidence="1" key="1">
    <citation type="submission" date="2018-09" db="EMBL/GenBank/DDBJ databases">
        <title>A genomic encyclopedia of anaerobic methanotrophic archaea.</title>
        <authorList>
            <person name="Skennerton C.T."/>
            <person name="Chadwick G.L."/>
            <person name="Laso-Perez R."/>
            <person name="Leu A.O."/>
            <person name="Speth D.R."/>
            <person name="Yu H."/>
            <person name="Morgan-Lang C."/>
            <person name="Hatzenpichler R."/>
            <person name="Goudeau D."/>
            <person name="Malmstrom R."/>
            <person name="Woyke T."/>
            <person name="Hallam S."/>
            <person name="Tyson G.W."/>
            <person name="Wegener G."/>
            <person name="Boetius A."/>
            <person name="Orphan V.J."/>
        </authorList>
    </citation>
    <scope>NUCLEOTIDE SEQUENCE</scope>
    <source>
        <strain evidence="1">CONS3730D10UFb2</strain>
    </source>
</reference>
<evidence type="ECO:0000313" key="2">
    <source>
        <dbReference type="Proteomes" id="UP000315423"/>
    </source>
</evidence>
<comment type="caution">
    <text evidence="1">The sequence shown here is derived from an EMBL/GenBank/DDBJ whole genome shotgun (WGS) entry which is preliminary data.</text>
</comment>
<proteinExistence type="predicted"/>
<organism evidence="1 2">
    <name type="scientific">Candidatus Methanomarinus sp</name>
    <dbReference type="NCBI Taxonomy" id="3386244"/>
    <lineage>
        <taxon>Archaea</taxon>
        <taxon>Methanobacteriati</taxon>
        <taxon>Methanobacteriota</taxon>
        <taxon>Stenosarchaea group</taxon>
        <taxon>Methanomicrobia</taxon>
        <taxon>Methanosarcinales</taxon>
        <taxon>ANME-2 cluster</taxon>
        <taxon>Candidatus Methanocomedenaceae</taxon>
        <taxon>Candidatus Methanomarinus</taxon>
    </lineage>
</organism>
<protein>
    <submittedName>
        <fullName evidence="1">Uncharacterized protein</fullName>
    </submittedName>
</protein>
<sequence length="250" mass="28711">MRPIIILLILLIIILSIEITSAEDIEWTSESEYTLYEGDRFSKEGFIVEASAFYVDAGLVLITIYKNEKVVASDTITGNEWINYNDEIIVTVVNTTGHNRTWINEKDKPRAEIEVCFKAVPELQLSISIDKEVYGPNDHVIHTEVTVKNTGTWNIEDVELNIQTNGLQTSRDRKYNYDNIAKRRSEKEEFYLKIPNLKEQRTYNITSTVSGKSWDGEKITANTSRSITILPGWKILGIEKKCNRICLSIW</sequence>
<gene>
    <name evidence="1" type="ORF">C5S46_03840</name>
</gene>